<evidence type="ECO:0000256" key="7">
    <source>
        <dbReference type="ARBA" id="ARBA00047508"/>
    </source>
</evidence>
<keyword evidence="5 8" id="KW-0808">Transferase</keyword>
<dbReference type="PANTHER" id="PTHR21225">
    <property type="entry name" value="PHOSPHO-2-DEHYDRO-3-DEOXYHEPTONATE ALDOLASE DAHP SYNTHETASE"/>
    <property type="match status" value="1"/>
</dbReference>
<feature type="domain" description="DAHP synthetase I/KDSA" evidence="9">
    <location>
        <begin position="73"/>
        <end position="366"/>
    </location>
</feature>
<dbReference type="GO" id="GO:0005737">
    <property type="term" value="C:cytoplasm"/>
    <property type="evidence" value="ECO:0007669"/>
    <property type="project" value="TreeGrafter"/>
</dbReference>
<dbReference type="FunFam" id="3.20.20.70:FF:000005">
    <property type="entry name" value="Phospho-2-dehydro-3-deoxyheptonate aldolase"/>
    <property type="match status" value="1"/>
</dbReference>
<dbReference type="GO" id="GO:0008652">
    <property type="term" value="P:amino acid biosynthetic process"/>
    <property type="evidence" value="ECO:0007669"/>
    <property type="project" value="UniProtKB-KW"/>
</dbReference>
<dbReference type="InterPro" id="IPR006219">
    <property type="entry name" value="DAHP_synth_1"/>
</dbReference>
<comment type="similarity">
    <text evidence="3 8">Belongs to the class-I DAHP synthase family.</text>
</comment>
<dbReference type="SUPFAM" id="SSF51569">
    <property type="entry name" value="Aldolase"/>
    <property type="match status" value="1"/>
</dbReference>
<evidence type="ECO:0000256" key="8">
    <source>
        <dbReference type="PIRNR" id="PIRNR001361"/>
    </source>
</evidence>
<evidence type="ECO:0000259" key="9">
    <source>
        <dbReference type="Pfam" id="PF00793"/>
    </source>
</evidence>
<dbReference type="Gene3D" id="3.20.20.70">
    <property type="entry name" value="Aldolase class I"/>
    <property type="match status" value="1"/>
</dbReference>
<proteinExistence type="inferred from homology"/>
<dbReference type="GO" id="GO:0009073">
    <property type="term" value="P:aromatic amino acid family biosynthetic process"/>
    <property type="evidence" value="ECO:0007669"/>
    <property type="project" value="UniProtKB-KW"/>
</dbReference>
<evidence type="ECO:0000256" key="2">
    <source>
        <dbReference type="ARBA" id="ARBA00004688"/>
    </source>
</evidence>
<dbReference type="UniPathway" id="UPA00053">
    <property type="reaction ID" value="UER00084"/>
</dbReference>
<keyword evidence="11" id="KW-1185">Reference proteome</keyword>
<dbReference type="InterPro" id="IPR006218">
    <property type="entry name" value="DAHP1/KDSA"/>
</dbReference>
<evidence type="ECO:0000313" key="10">
    <source>
        <dbReference type="EMBL" id="GCL38821.1"/>
    </source>
</evidence>
<sequence>MYLVFFLKNVYSIPLHNTAHYTSLEFYTMINKLINTNIKSSHVLLTPNQVKEKLPLTKSAEHTILQFRQEIEHILDFKDSRKFIVVGPCSIHDPKAAIEYAEKLKVIADKVHDKLLLIMRVYFEKPRTTVGWKGLINDPDMDDSFHVERGILIARSLLLKLAELGLPTATEALDPIIPQYISELVCWSAIGARTTESQTHREMASGLSMPVGFKNGTDGNINVALNALKSAQTPHNFLGINQKGQVSVFQTRGNSHGHVILRGGSQPNYDPENVKLVEEQLKAAGLPPRIVIDCSHGNTNKDYRLQSAVLENIIQQIVAGNNSILGMMLESNLYEGNQPITGKREELQYGVSVTDKCISWEETERIILAAHAKLK</sequence>
<gene>
    <name evidence="10" type="ORF">SR1949_39400</name>
</gene>
<evidence type="ECO:0000313" key="11">
    <source>
        <dbReference type="Proteomes" id="UP000300142"/>
    </source>
</evidence>
<comment type="catalytic activity">
    <reaction evidence="7 8">
        <text>D-erythrose 4-phosphate + phosphoenolpyruvate + H2O = 7-phospho-2-dehydro-3-deoxy-D-arabino-heptonate + phosphate</text>
        <dbReference type="Rhea" id="RHEA:14717"/>
        <dbReference type="ChEBI" id="CHEBI:15377"/>
        <dbReference type="ChEBI" id="CHEBI:16897"/>
        <dbReference type="ChEBI" id="CHEBI:43474"/>
        <dbReference type="ChEBI" id="CHEBI:58394"/>
        <dbReference type="ChEBI" id="CHEBI:58702"/>
        <dbReference type="EC" id="2.5.1.54"/>
    </reaction>
</comment>
<keyword evidence="6 8" id="KW-0057">Aromatic amino acid biosynthesis</keyword>
<dbReference type="GO" id="GO:0009423">
    <property type="term" value="P:chorismate biosynthetic process"/>
    <property type="evidence" value="ECO:0007669"/>
    <property type="project" value="UniProtKB-UniPathway"/>
</dbReference>
<dbReference type="NCBIfam" id="NF009395">
    <property type="entry name" value="PRK12755.1"/>
    <property type="match status" value="1"/>
</dbReference>
<comment type="function">
    <text evidence="1 8">Stereospecific condensation of phosphoenolpyruvate (PEP) and D-erythrose-4-phosphate (E4P) giving rise to 3-deoxy-D-arabino-heptulosonate-7-phosphate (DAHP).</text>
</comment>
<evidence type="ECO:0000256" key="5">
    <source>
        <dbReference type="ARBA" id="ARBA00022679"/>
    </source>
</evidence>
<dbReference type="PIRSF" id="PIRSF001361">
    <property type="entry name" value="DAHP_synthase"/>
    <property type="match status" value="1"/>
</dbReference>
<dbReference type="InterPro" id="IPR013785">
    <property type="entry name" value="Aldolase_TIM"/>
</dbReference>
<name>A0A480A6M4_9CYAN</name>
<evidence type="ECO:0000256" key="1">
    <source>
        <dbReference type="ARBA" id="ARBA00003726"/>
    </source>
</evidence>
<organism evidence="10 11">
    <name type="scientific">Sphaerospermopsis reniformis</name>
    <dbReference type="NCBI Taxonomy" id="531300"/>
    <lineage>
        <taxon>Bacteria</taxon>
        <taxon>Bacillati</taxon>
        <taxon>Cyanobacteriota</taxon>
        <taxon>Cyanophyceae</taxon>
        <taxon>Nostocales</taxon>
        <taxon>Aphanizomenonaceae</taxon>
        <taxon>Sphaerospermopsis</taxon>
    </lineage>
</organism>
<protein>
    <recommendedName>
        <fullName evidence="8">Phospho-2-dehydro-3-deoxyheptonate aldolase</fullName>
        <ecNumber evidence="8">2.5.1.54</ecNumber>
    </recommendedName>
</protein>
<comment type="caution">
    <text evidence="10">The sequence shown here is derived from an EMBL/GenBank/DDBJ whole genome shotgun (WGS) entry which is preliminary data.</text>
</comment>
<comment type="pathway">
    <text evidence="2 8">Metabolic intermediate biosynthesis; chorismate biosynthesis; chorismate from D-erythrose 4-phosphate and phosphoenolpyruvate: step 1/7.</text>
</comment>
<dbReference type="Proteomes" id="UP000300142">
    <property type="component" value="Unassembled WGS sequence"/>
</dbReference>
<dbReference type="EC" id="2.5.1.54" evidence="8"/>
<keyword evidence="4 8" id="KW-0028">Amino-acid biosynthesis</keyword>
<reference evidence="11" key="1">
    <citation type="submission" date="2019-02" db="EMBL/GenBank/DDBJ databases">
        <title>Draft genome sequence of Sphaerospermopsis reniformis NIES-1949.</title>
        <authorList>
            <person name="Yamaguchi H."/>
            <person name="Suzuki S."/>
            <person name="Kawachi M."/>
        </authorList>
    </citation>
    <scope>NUCLEOTIDE SEQUENCE [LARGE SCALE GENOMIC DNA]</scope>
    <source>
        <strain evidence="11">NIES-1949</strain>
    </source>
</reference>
<accession>A0A480A6M4</accession>
<evidence type="ECO:0000256" key="4">
    <source>
        <dbReference type="ARBA" id="ARBA00022605"/>
    </source>
</evidence>
<dbReference type="PANTHER" id="PTHR21225:SF10">
    <property type="entry name" value="PHOSPHO-2-DEHYDRO-3-DEOXYHEPTONATE ALDOLASE, TYR-SENSITIVE"/>
    <property type="match status" value="1"/>
</dbReference>
<evidence type="ECO:0000256" key="6">
    <source>
        <dbReference type="ARBA" id="ARBA00023141"/>
    </source>
</evidence>
<dbReference type="AlphaFoldDB" id="A0A480A6M4"/>
<dbReference type="Pfam" id="PF00793">
    <property type="entry name" value="DAHP_synth_1"/>
    <property type="match status" value="1"/>
</dbReference>
<dbReference type="NCBIfam" id="TIGR00034">
    <property type="entry name" value="aroFGH"/>
    <property type="match status" value="1"/>
</dbReference>
<evidence type="ECO:0000256" key="3">
    <source>
        <dbReference type="ARBA" id="ARBA00007985"/>
    </source>
</evidence>
<dbReference type="GO" id="GO:0003849">
    <property type="term" value="F:3-deoxy-7-phosphoheptulonate synthase activity"/>
    <property type="evidence" value="ECO:0007669"/>
    <property type="project" value="UniProtKB-EC"/>
</dbReference>
<dbReference type="EMBL" id="BJCE01000178">
    <property type="protein sequence ID" value="GCL38821.1"/>
    <property type="molecule type" value="Genomic_DNA"/>
</dbReference>